<name>H2CG02_9LEPT</name>
<organism evidence="1 2">
    <name type="scientific">Leptonema illini DSM 21528</name>
    <dbReference type="NCBI Taxonomy" id="929563"/>
    <lineage>
        <taxon>Bacteria</taxon>
        <taxon>Pseudomonadati</taxon>
        <taxon>Spirochaetota</taxon>
        <taxon>Spirochaetia</taxon>
        <taxon>Leptospirales</taxon>
        <taxon>Leptospiraceae</taxon>
        <taxon>Leptonema</taxon>
    </lineage>
</organism>
<sequence length="197" mass="22071">MRLTIFMVLLSACTPFKKQDSCALPEKSEPGQKLLLIPFSCERNSATQSDFSISVCPRVELADNRQAVVHLALYPVPVATAHQATYHSPAPETIEIEFPYSTPNYNLCFGGCFHVESDLSGRAYRNCELQCKRQLLSDYGKVTATFPVKMVLRVGPEEAQITSLEGIDPDPVPEKRKYEFKNPFEGPLVCKRVLEVE</sequence>
<dbReference type="RefSeq" id="WP_002774034.1">
    <property type="nucleotide sequence ID" value="NZ_JH597773.1"/>
</dbReference>
<protein>
    <submittedName>
        <fullName evidence="1">Uncharacterized protein</fullName>
    </submittedName>
</protein>
<reference evidence="1 2" key="1">
    <citation type="submission" date="2011-10" db="EMBL/GenBank/DDBJ databases">
        <title>The Improved High-Quality Draft genome of Leptonema illini DSM 21528.</title>
        <authorList>
            <consortium name="US DOE Joint Genome Institute (JGI-PGF)"/>
            <person name="Lucas S."/>
            <person name="Copeland A."/>
            <person name="Lapidus A."/>
            <person name="Glavina del Rio T."/>
            <person name="Dalin E."/>
            <person name="Tice H."/>
            <person name="Bruce D."/>
            <person name="Goodwin L."/>
            <person name="Pitluck S."/>
            <person name="Peters L."/>
            <person name="Mikhailova N."/>
            <person name="Held B."/>
            <person name="Kyrpides N."/>
            <person name="Mavromatis K."/>
            <person name="Ivanova N."/>
            <person name="Markowitz V."/>
            <person name="Cheng J.-F."/>
            <person name="Hugenholtz P."/>
            <person name="Woyke T."/>
            <person name="Wu D."/>
            <person name="Gronow S."/>
            <person name="Wellnitz S."/>
            <person name="Brambilla E.-M."/>
            <person name="Klenk H.-P."/>
            <person name="Eisen J.A."/>
        </authorList>
    </citation>
    <scope>NUCLEOTIDE SEQUENCE [LARGE SCALE GENOMIC DNA]</scope>
    <source>
        <strain evidence="1 2">DSM 21528</strain>
    </source>
</reference>
<dbReference type="EMBL" id="JH597773">
    <property type="protein sequence ID" value="EHQ07850.1"/>
    <property type="molecule type" value="Genomic_DNA"/>
</dbReference>
<dbReference type="Proteomes" id="UP000005737">
    <property type="component" value="Unassembled WGS sequence"/>
</dbReference>
<keyword evidence="2" id="KW-1185">Reference proteome</keyword>
<accession>H2CG02</accession>
<evidence type="ECO:0000313" key="2">
    <source>
        <dbReference type="Proteomes" id="UP000005737"/>
    </source>
</evidence>
<gene>
    <name evidence="1" type="ORF">Lepil_3187</name>
</gene>
<dbReference type="HOGENOM" id="CLU_1382633_0_0_12"/>
<evidence type="ECO:0000313" key="1">
    <source>
        <dbReference type="EMBL" id="EHQ07850.1"/>
    </source>
</evidence>
<proteinExistence type="predicted"/>
<dbReference type="AlphaFoldDB" id="H2CG02"/>
<dbReference type="STRING" id="183.GCA_002009735_01205"/>